<reference evidence="12 13" key="1">
    <citation type="submission" date="2023-09" db="EMBL/GenBank/DDBJ databases">
        <authorList>
            <person name="Rey-Velasco X."/>
        </authorList>
    </citation>
    <scope>NUCLEOTIDE SEQUENCE [LARGE SCALE GENOMIC DNA]</scope>
    <source>
        <strain evidence="12 13">W409</strain>
    </source>
</reference>
<protein>
    <recommendedName>
        <fullName evidence="2">histidine kinase</fullName>
        <ecNumber evidence="2">2.7.13.3</ecNumber>
    </recommendedName>
</protein>
<dbReference type="InterPro" id="IPR013783">
    <property type="entry name" value="Ig-like_fold"/>
</dbReference>
<dbReference type="SUPFAM" id="SSF47384">
    <property type="entry name" value="Homodimeric domain of signal transducing histidine kinase"/>
    <property type="match status" value="1"/>
</dbReference>
<dbReference type="CDD" id="cd16922">
    <property type="entry name" value="HATPase_EvgS-ArcB-TorS-like"/>
    <property type="match status" value="1"/>
</dbReference>
<dbReference type="Gene3D" id="2.60.40.10">
    <property type="entry name" value="Immunoglobulins"/>
    <property type="match status" value="1"/>
</dbReference>
<dbReference type="InterPro" id="IPR008207">
    <property type="entry name" value="Sig_transdc_His_kin_Hpt_dom"/>
</dbReference>
<accession>A0AAW8R0B0</accession>
<dbReference type="PROSITE" id="PS50894">
    <property type="entry name" value="HPT"/>
    <property type="match status" value="1"/>
</dbReference>
<evidence type="ECO:0000259" key="10">
    <source>
        <dbReference type="PROSITE" id="PS50110"/>
    </source>
</evidence>
<keyword evidence="12" id="KW-0547">Nucleotide-binding</keyword>
<feature type="domain" description="HPt" evidence="11">
    <location>
        <begin position="1209"/>
        <end position="1299"/>
    </location>
</feature>
<dbReference type="CDD" id="cd00088">
    <property type="entry name" value="HPT"/>
    <property type="match status" value="1"/>
</dbReference>
<evidence type="ECO:0000256" key="6">
    <source>
        <dbReference type="PROSITE-ProRule" id="PRU00169"/>
    </source>
</evidence>
<name>A0AAW8R0B0_9ALTE</name>
<dbReference type="InterPro" id="IPR036641">
    <property type="entry name" value="HPT_dom_sf"/>
</dbReference>
<evidence type="ECO:0000256" key="1">
    <source>
        <dbReference type="ARBA" id="ARBA00000085"/>
    </source>
</evidence>
<keyword evidence="13" id="KW-1185">Reference proteome</keyword>
<dbReference type="Gene3D" id="2.130.10.10">
    <property type="entry name" value="YVTN repeat-like/Quinoprotein amine dehydrogenase"/>
    <property type="match status" value="3"/>
</dbReference>
<dbReference type="SMART" id="SM00448">
    <property type="entry name" value="REC"/>
    <property type="match status" value="1"/>
</dbReference>
<dbReference type="InterPro" id="IPR005467">
    <property type="entry name" value="His_kinase_dom"/>
</dbReference>
<dbReference type="CDD" id="cd00082">
    <property type="entry name" value="HisKA"/>
    <property type="match status" value="1"/>
</dbReference>
<keyword evidence="8" id="KW-0732">Signal</keyword>
<evidence type="ECO:0000256" key="8">
    <source>
        <dbReference type="SAM" id="SignalP"/>
    </source>
</evidence>
<dbReference type="InterPro" id="IPR003661">
    <property type="entry name" value="HisK_dim/P_dom"/>
</dbReference>
<dbReference type="SUPFAM" id="SSF47226">
    <property type="entry name" value="Histidine-containing phosphotransfer domain, HPT domain"/>
    <property type="match status" value="1"/>
</dbReference>
<evidence type="ECO:0000256" key="4">
    <source>
        <dbReference type="ARBA" id="ARBA00023012"/>
    </source>
</evidence>
<dbReference type="SMART" id="SM00388">
    <property type="entry name" value="HisKA"/>
    <property type="match status" value="1"/>
</dbReference>
<evidence type="ECO:0000259" key="11">
    <source>
        <dbReference type="PROSITE" id="PS50894"/>
    </source>
</evidence>
<dbReference type="Pfam" id="PF00072">
    <property type="entry name" value="Response_reg"/>
    <property type="match status" value="1"/>
</dbReference>
<feature type="domain" description="Histidine kinase" evidence="9">
    <location>
        <begin position="836"/>
        <end position="1053"/>
    </location>
</feature>
<dbReference type="InterPro" id="IPR011110">
    <property type="entry name" value="Reg_prop"/>
</dbReference>
<sequence>MFNRILTFFCLLYLVALAGRAAAAVEYEYELLNENDGISSSIIFSMVQDEDGFLWLGTGYNGVLRYDGKNVATYLHDSDDDSSLPHNNAGNLYLDEQGRLWIGSWGGGLILFDKDAETFSKFTFSPEDERAIGSNFVQSLHQDSNNQLWAGTYTAGLHQFHEGTQDFTRFPQLDGETNGTSDPRIWDIEQTEENILWIATDFGLNKLDTQTKLFTHYYPESDSMLSELNKIRRLVKGKNQVLFIGTQNGIVRFDLRTETFTPIPTENSKGLGAIYSMIKTSFNEYWVTTDNGVYSFTEHAKTLKKVPLDFDDRCGQTLFEDRQGTIWLSCEGVGLYKITRESIFSAIEEPSLNSAFILKRANDDSVLIGTSAGELKRWDPRTESLTSVLNKQSSESISAIRFIAQSKQGDIWYTGSQTLFRVDTNGHKSEVLPPPYLQDSFYDIRDIETDDSGNLWVVTKSGLFVVYYTNNEFEFFTLDDISAGQIVETVSSRVYLGPKNRMWLSFGDTLFLVDIQPYSFTKIGDARDDSSENEGLANLIYSLYLDQQDNMWLGNKIGLFKVNLTSGERELVSDFFNERDNQGVRFIDEDENGYLWLVTAVGVSRLDPRTKEMRHFDKRDGLPGSRYFYNPTSTITDKKIFLSSRDGVFFFDPLVIKDNKSDEGTKLTNFEVLGSSEDFNINEVSELGAKLDYDQSNIKFEFATLDLLNARQIQYSYMLEGFDESWIENGSNTSATYTNLNGGEYVFRVKSRIKQNLWYNNELAVDVTVATPIWERGWMFGVYAGVLILGILIYIQRQKQAVIELERQVAEKTADIANESSKLAAANRIKTQFLANMSHEIRTPLTTVIGQAEAIICRDVEPKDIYKEVEIIHDSSLYLLALLNDILDLTKIEENKFELEYSPQDLHILLSNINTMFSMQAKTKGLSFSLHENLPQPFVVHIDGLRLKQILINLLSNALKFTLQGSVELKVVLEKNQLTFHISDTGIGISDEQVQQIFGSFTQGDSSIRRRFGGSGLGLHLSNQLAHLMGGHITVSSELDKGSVFTFSMPVPMTSGNKELPQGTLNFDTLSAKPLFNGKILLAEDHEDNRRLISRLLSKLGLTVYAAKDGYEATELYKEHQPEVVLMDIQMPRMDGIQAYNELRKLGCEKPIIALTANAMQNEVEAYFELGFDGYIQKPIDRHLLISTIATFFGSKDDDSMNRASSVLGNVDMSDLVAQFTTGLQNELVEFEASAKDENIEAIKNRAHRLSGAAQLFGFDNLSTMATQLEKNIKAGGENMHLIQDDYLALINEIKKNIA</sequence>
<dbReference type="InterPro" id="IPR036097">
    <property type="entry name" value="HisK_dim/P_sf"/>
</dbReference>
<dbReference type="InterPro" id="IPR001789">
    <property type="entry name" value="Sig_transdc_resp-reg_receiver"/>
</dbReference>
<dbReference type="FunFam" id="3.30.565.10:FF:000010">
    <property type="entry name" value="Sensor histidine kinase RcsC"/>
    <property type="match status" value="1"/>
</dbReference>
<evidence type="ECO:0000256" key="7">
    <source>
        <dbReference type="SAM" id="Coils"/>
    </source>
</evidence>
<organism evidence="12 13">
    <name type="scientific">Brumicola blandensis</name>
    <dbReference type="NCBI Taxonomy" id="3075611"/>
    <lineage>
        <taxon>Bacteria</taxon>
        <taxon>Pseudomonadati</taxon>
        <taxon>Pseudomonadota</taxon>
        <taxon>Gammaproteobacteria</taxon>
        <taxon>Alteromonadales</taxon>
        <taxon>Alteromonadaceae</taxon>
        <taxon>Brumicola</taxon>
    </lineage>
</organism>
<dbReference type="Proteomes" id="UP001249020">
    <property type="component" value="Unassembled WGS sequence"/>
</dbReference>
<dbReference type="InterPro" id="IPR004358">
    <property type="entry name" value="Sig_transdc_His_kin-like_C"/>
</dbReference>
<keyword evidence="12" id="KW-0067">ATP-binding</keyword>
<dbReference type="InterPro" id="IPR011047">
    <property type="entry name" value="Quinoprotein_ADH-like_sf"/>
</dbReference>
<dbReference type="InterPro" id="IPR015943">
    <property type="entry name" value="WD40/YVTN_repeat-like_dom_sf"/>
</dbReference>
<gene>
    <name evidence="12" type="ORF">RM544_06520</name>
</gene>
<keyword evidence="4" id="KW-0902">Two-component regulatory system</keyword>
<comment type="catalytic activity">
    <reaction evidence="1">
        <text>ATP + protein L-histidine = ADP + protein N-phospho-L-histidine.</text>
        <dbReference type="EC" id="2.7.13.3"/>
    </reaction>
</comment>
<dbReference type="Gene3D" id="1.20.120.160">
    <property type="entry name" value="HPT domain"/>
    <property type="match status" value="1"/>
</dbReference>
<proteinExistence type="predicted"/>
<dbReference type="GO" id="GO:0005524">
    <property type="term" value="F:ATP binding"/>
    <property type="evidence" value="ECO:0007669"/>
    <property type="project" value="UniProtKB-KW"/>
</dbReference>
<dbReference type="PROSITE" id="PS50110">
    <property type="entry name" value="RESPONSE_REGULATORY"/>
    <property type="match status" value="1"/>
</dbReference>
<dbReference type="SUPFAM" id="SSF63829">
    <property type="entry name" value="Calcium-dependent phosphotriesterase"/>
    <property type="match status" value="2"/>
</dbReference>
<dbReference type="InterPro" id="IPR011006">
    <property type="entry name" value="CheY-like_superfamily"/>
</dbReference>
<dbReference type="SUPFAM" id="SSF50998">
    <property type="entry name" value="Quinoprotein alcohol dehydrogenase-like"/>
    <property type="match status" value="1"/>
</dbReference>
<evidence type="ECO:0000259" key="9">
    <source>
        <dbReference type="PROSITE" id="PS50109"/>
    </source>
</evidence>
<dbReference type="SMART" id="SM00387">
    <property type="entry name" value="HATPase_c"/>
    <property type="match status" value="1"/>
</dbReference>
<dbReference type="InterPro" id="IPR036890">
    <property type="entry name" value="HATPase_C_sf"/>
</dbReference>
<feature type="domain" description="Response regulatory" evidence="10">
    <location>
        <begin position="1079"/>
        <end position="1193"/>
    </location>
</feature>
<dbReference type="PROSITE" id="PS50109">
    <property type="entry name" value="HIS_KIN"/>
    <property type="match status" value="1"/>
</dbReference>
<dbReference type="EMBL" id="JAVRIE010000002">
    <property type="protein sequence ID" value="MDT0582184.1"/>
    <property type="molecule type" value="Genomic_DNA"/>
</dbReference>
<evidence type="ECO:0000256" key="5">
    <source>
        <dbReference type="PROSITE-ProRule" id="PRU00110"/>
    </source>
</evidence>
<dbReference type="Pfam" id="PF00512">
    <property type="entry name" value="HisKA"/>
    <property type="match status" value="1"/>
</dbReference>
<dbReference type="Gene3D" id="3.40.50.2300">
    <property type="match status" value="1"/>
</dbReference>
<feature type="chain" id="PRO_5043387226" description="histidine kinase" evidence="8">
    <location>
        <begin position="19"/>
        <end position="1299"/>
    </location>
</feature>
<feature type="modified residue" description="4-aspartylphosphate" evidence="6">
    <location>
        <position position="1128"/>
    </location>
</feature>
<dbReference type="Pfam" id="PF01627">
    <property type="entry name" value="Hpt"/>
    <property type="match status" value="1"/>
</dbReference>
<evidence type="ECO:0000256" key="3">
    <source>
        <dbReference type="ARBA" id="ARBA00022553"/>
    </source>
</evidence>
<dbReference type="InterPro" id="IPR011123">
    <property type="entry name" value="Y_Y_Y"/>
</dbReference>
<dbReference type="Pfam" id="PF02518">
    <property type="entry name" value="HATPase_c"/>
    <property type="match status" value="1"/>
</dbReference>
<dbReference type="EC" id="2.7.13.3" evidence="2"/>
<dbReference type="PANTHER" id="PTHR43547">
    <property type="entry name" value="TWO-COMPONENT HISTIDINE KINASE"/>
    <property type="match status" value="1"/>
</dbReference>
<feature type="coiled-coil region" evidence="7">
    <location>
        <begin position="795"/>
        <end position="822"/>
    </location>
</feature>
<dbReference type="SUPFAM" id="SSF52172">
    <property type="entry name" value="CheY-like"/>
    <property type="match status" value="1"/>
</dbReference>
<keyword evidence="3 6" id="KW-0597">Phosphoprotein</keyword>
<dbReference type="SUPFAM" id="SSF55874">
    <property type="entry name" value="ATPase domain of HSP90 chaperone/DNA topoisomerase II/histidine kinase"/>
    <property type="match status" value="1"/>
</dbReference>
<dbReference type="Pfam" id="PF07494">
    <property type="entry name" value="Reg_prop"/>
    <property type="match status" value="3"/>
</dbReference>
<keyword evidence="7" id="KW-0175">Coiled coil</keyword>
<evidence type="ECO:0000313" key="12">
    <source>
        <dbReference type="EMBL" id="MDT0582184.1"/>
    </source>
</evidence>
<evidence type="ECO:0000256" key="2">
    <source>
        <dbReference type="ARBA" id="ARBA00012438"/>
    </source>
</evidence>
<comment type="caution">
    <text evidence="12">The sequence shown here is derived from an EMBL/GenBank/DDBJ whole genome shotgun (WGS) entry which is preliminary data.</text>
</comment>
<feature type="modified residue" description="Phosphohistidine" evidence="5">
    <location>
        <position position="1248"/>
    </location>
</feature>
<dbReference type="InterPro" id="IPR003594">
    <property type="entry name" value="HATPase_dom"/>
</dbReference>
<dbReference type="Gene3D" id="1.10.287.130">
    <property type="match status" value="1"/>
</dbReference>
<dbReference type="CDD" id="cd17546">
    <property type="entry name" value="REC_hyHK_CKI1_RcsC-like"/>
    <property type="match status" value="1"/>
</dbReference>
<dbReference type="GO" id="GO:0000155">
    <property type="term" value="F:phosphorelay sensor kinase activity"/>
    <property type="evidence" value="ECO:0007669"/>
    <property type="project" value="InterPro"/>
</dbReference>
<dbReference type="Gene3D" id="3.30.565.10">
    <property type="entry name" value="Histidine kinase-like ATPase, C-terminal domain"/>
    <property type="match status" value="1"/>
</dbReference>
<dbReference type="Pfam" id="PF07495">
    <property type="entry name" value="Y_Y_Y"/>
    <property type="match status" value="1"/>
</dbReference>
<dbReference type="PRINTS" id="PR00344">
    <property type="entry name" value="BCTRLSENSOR"/>
</dbReference>
<feature type="signal peptide" evidence="8">
    <location>
        <begin position="1"/>
        <end position="18"/>
    </location>
</feature>
<evidence type="ECO:0000313" key="13">
    <source>
        <dbReference type="Proteomes" id="UP001249020"/>
    </source>
</evidence>
<dbReference type="RefSeq" id="WP_311360962.1">
    <property type="nucleotide sequence ID" value="NZ_JAVRIE010000002.1"/>
</dbReference>
<dbReference type="PANTHER" id="PTHR43547:SF2">
    <property type="entry name" value="HYBRID SIGNAL TRANSDUCTION HISTIDINE KINASE C"/>
    <property type="match status" value="1"/>
</dbReference>